<dbReference type="RefSeq" id="WP_129209138.1">
    <property type="nucleotide sequence ID" value="NZ_BMGU01000005.1"/>
</dbReference>
<keyword evidence="2" id="KW-1133">Transmembrane helix</keyword>
<sequence length="336" mass="34389">MRVSFQHGRQREGSGEEGIVLLFVIFMVAILLIALAVAAPKMAKQLQRDKELELWHRGMQYKRAIKLYYKKFGAYPTSIDQLMNTNDIRYLRKRYKDPMTGKDDWKPVYFGQVHVQTLGLFGQPLTAAGAAGTAGVSAMAGSTAGLMATSSTDSSGSSDSSGSTNNTSTTSGSSFGSTSSTDSGSSFGSSSSSFGSTSSSPTGTTTGSTSGSMFASSSSSSDSGLSGGGPIVGVVIPDTRASIMEYKKQKHYNQWEFVYDPLEDQLLNGGAAASTSASGLSTTGTSTTSSGTFGSSSSGSSLFGSSSSSGSSSSTGSGSSSGSSSTGTTDNSSPQM</sequence>
<feature type="compositionally biased region" description="Low complexity" evidence="1">
    <location>
        <begin position="272"/>
        <end position="329"/>
    </location>
</feature>
<protein>
    <recommendedName>
        <fullName evidence="5">Type II secretion system protein</fullName>
    </recommendedName>
</protein>
<organism evidence="3 4">
    <name type="scientific">Silvibacterium dinghuense</name>
    <dbReference type="NCBI Taxonomy" id="1560006"/>
    <lineage>
        <taxon>Bacteria</taxon>
        <taxon>Pseudomonadati</taxon>
        <taxon>Acidobacteriota</taxon>
        <taxon>Terriglobia</taxon>
        <taxon>Terriglobales</taxon>
        <taxon>Acidobacteriaceae</taxon>
        <taxon>Silvibacterium</taxon>
    </lineage>
</organism>
<keyword evidence="2" id="KW-0812">Transmembrane</keyword>
<reference evidence="3 4" key="1">
    <citation type="journal article" date="2016" name="Int. J. Syst. Evol. Microbiol.">
        <title>Acidipila dinghuensis sp. nov., an acidobacterium isolated from forest soil.</title>
        <authorList>
            <person name="Jiang Y.W."/>
            <person name="Wang J."/>
            <person name="Chen M.H."/>
            <person name="Lv Y.Y."/>
            <person name="Qiu L.H."/>
        </authorList>
    </citation>
    <scope>NUCLEOTIDE SEQUENCE [LARGE SCALE GENOMIC DNA]</scope>
    <source>
        <strain evidence="3 4">DHOF10</strain>
    </source>
</reference>
<feature type="compositionally biased region" description="Low complexity" evidence="1">
    <location>
        <begin position="147"/>
        <end position="224"/>
    </location>
</feature>
<evidence type="ECO:0000256" key="1">
    <source>
        <dbReference type="SAM" id="MobiDB-lite"/>
    </source>
</evidence>
<gene>
    <name evidence="3" type="ORF">ESZ00_15090</name>
</gene>
<evidence type="ECO:0000313" key="4">
    <source>
        <dbReference type="Proteomes" id="UP000290253"/>
    </source>
</evidence>
<dbReference type="OrthoDB" id="123507at2"/>
<feature type="region of interest" description="Disordered" evidence="1">
    <location>
        <begin position="272"/>
        <end position="336"/>
    </location>
</feature>
<feature type="region of interest" description="Disordered" evidence="1">
    <location>
        <begin position="147"/>
        <end position="229"/>
    </location>
</feature>
<dbReference type="Proteomes" id="UP000290253">
    <property type="component" value="Unassembled WGS sequence"/>
</dbReference>
<name>A0A4Q1SC50_9BACT</name>
<feature type="transmembrane region" description="Helical" evidence="2">
    <location>
        <begin position="20"/>
        <end position="40"/>
    </location>
</feature>
<keyword evidence="4" id="KW-1185">Reference proteome</keyword>
<dbReference type="SUPFAM" id="SSF54523">
    <property type="entry name" value="Pili subunits"/>
    <property type="match status" value="1"/>
</dbReference>
<evidence type="ECO:0000256" key="2">
    <source>
        <dbReference type="SAM" id="Phobius"/>
    </source>
</evidence>
<evidence type="ECO:0000313" key="3">
    <source>
        <dbReference type="EMBL" id="RXS94400.1"/>
    </source>
</evidence>
<comment type="caution">
    <text evidence="3">The sequence shown here is derived from an EMBL/GenBank/DDBJ whole genome shotgun (WGS) entry which is preliminary data.</text>
</comment>
<dbReference type="InterPro" id="IPR045584">
    <property type="entry name" value="Pilin-like"/>
</dbReference>
<evidence type="ECO:0008006" key="5">
    <source>
        <dbReference type="Google" id="ProtNLM"/>
    </source>
</evidence>
<dbReference type="AlphaFoldDB" id="A0A4Q1SC50"/>
<accession>A0A4Q1SC50</accession>
<keyword evidence="2" id="KW-0472">Membrane</keyword>
<dbReference type="EMBL" id="SDMK01000003">
    <property type="protein sequence ID" value="RXS94400.1"/>
    <property type="molecule type" value="Genomic_DNA"/>
</dbReference>
<proteinExistence type="predicted"/>